<proteinExistence type="predicted"/>
<feature type="chain" id="PRO_5035482931" evidence="1">
    <location>
        <begin position="17"/>
        <end position="299"/>
    </location>
</feature>
<reference evidence="2" key="1">
    <citation type="submission" date="2019-03" db="EMBL/GenBank/DDBJ databases">
        <title>Long read genome sequence of the mycoparasitic Pythium oligandrum ATCC 38472 isolated from sugarbeet rhizosphere.</title>
        <authorList>
            <person name="Gaulin E."/>
        </authorList>
    </citation>
    <scope>NUCLEOTIDE SEQUENCE</scope>
    <source>
        <strain evidence="2">ATCC 38472_TT</strain>
    </source>
</reference>
<dbReference type="EMBL" id="SPLM01000147">
    <property type="protein sequence ID" value="TMW55535.1"/>
    <property type="molecule type" value="Genomic_DNA"/>
</dbReference>
<protein>
    <submittedName>
        <fullName evidence="2">Uncharacterized protein</fullName>
    </submittedName>
</protein>
<organism evidence="2 3">
    <name type="scientific">Pythium oligandrum</name>
    <name type="common">Mycoparasitic fungus</name>
    <dbReference type="NCBI Taxonomy" id="41045"/>
    <lineage>
        <taxon>Eukaryota</taxon>
        <taxon>Sar</taxon>
        <taxon>Stramenopiles</taxon>
        <taxon>Oomycota</taxon>
        <taxon>Peronosporomycetes</taxon>
        <taxon>Pythiales</taxon>
        <taxon>Pythiaceae</taxon>
        <taxon>Pythium</taxon>
    </lineage>
</organism>
<comment type="caution">
    <text evidence="2">The sequence shown here is derived from an EMBL/GenBank/DDBJ whole genome shotgun (WGS) entry which is preliminary data.</text>
</comment>
<sequence>MPTLCCAIVATRVVVGVQVDAETRNDQVLRLIQLKTNVEAPFELFIATPVGHTTIGLPDYHPDYKLLNLGHPKTMARYLTSDSRLSLTSTVGETFVTAKPGAIHLLLKLPDHGASPYKLWSWDTRGLKMKVRALLLGGNLWLETPYRDDQLVSELIDELKKGLVRSKRCTTPPTTLDLYVLRECGEPHGDWMTWEHPHIELLEQGNPSLRAMYIRDEMRMNPSLTLSQYFADAPMAASIPVLVRFPDINRERMFTPTPLTTNHAPGQPPSDISRVVQGLKSLAMAPFHAVKEATTKKHA</sequence>
<evidence type="ECO:0000256" key="1">
    <source>
        <dbReference type="SAM" id="SignalP"/>
    </source>
</evidence>
<keyword evidence="1" id="KW-0732">Signal</keyword>
<dbReference type="Proteomes" id="UP000794436">
    <property type="component" value="Unassembled WGS sequence"/>
</dbReference>
<keyword evidence="3" id="KW-1185">Reference proteome</keyword>
<evidence type="ECO:0000313" key="3">
    <source>
        <dbReference type="Proteomes" id="UP000794436"/>
    </source>
</evidence>
<dbReference type="AlphaFoldDB" id="A0A8K1C335"/>
<accession>A0A8K1C335</accession>
<feature type="signal peptide" evidence="1">
    <location>
        <begin position="1"/>
        <end position="16"/>
    </location>
</feature>
<gene>
    <name evidence="2" type="ORF">Poli38472_010417</name>
</gene>
<evidence type="ECO:0000313" key="2">
    <source>
        <dbReference type="EMBL" id="TMW55535.1"/>
    </source>
</evidence>
<name>A0A8K1C335_PYTOL</name>